<name>A0ABW2AN76_9MICO</name>
<dbReference type="EMBL" id="JBHSWJ010000002">
    <property type="protein sequence ID" value="MFC6712441.1"/>
    <property type="molecule type" value="Genomic_DNA"/>
</dbReference>
<gene>
    <name evidence="1" type="ORF">ACFQBT_00650</name>
</gene>
<keyword evidence="2" id="KW-1185">Reference proteome</keyword>
<proteinExistence type="predicted"/>
<evidence type="ECO:0008006" key="3">
    <source>
        <dbReference type="Google" id="ProtNLM"/>
    </source>
</evidence>
<accession>A0ABW2AN76</accession>
<organism evidence="1 2">
    <name type="scientific">Branchiibius cervicis</name>
    <dbReference type="NCBI Taxonomy" id="908252"/>
    <lineage>
        <taxon>Bacteria</taxon>
        <taxon>Bacillati</taxon>
        <taxon>Actinomycetota</taxon>
        <taxon>Actinomycetes</taxon>
        <taxon>Micrococcales</taxon>
        <taxon>Dermacoccaceae</taxon>
        <taxon>Branchiibius</taxon>
    </lineage>
</organism>
<dbReference type="InterPro" id="IPR055593">
    <property type="entry name" value="DUF7169"/>
</dbReference>
<evidence type="ECO:0000313" key="2">
    <source>
        <dbReference type="Proteomes" id="UP001596356"/>
    </source>
</evidence>
<evidence type="ECO:0000313" key="1">
    <source>
        <dbReference type="EMBL" id="MFC6712441.1"/>
    </source>
</evidence>
<comment type="caution">
    <text evidence="1">The sequence shown here is derived from an EMBL/GenBank/DDBJ whole genome shotgun (WGS) entry which is preliminary data.</text>
</comment>
<dbReference type="Pfam" id="PF23773">
    <property type="entry name" value="DUF7169"/>
    <property type="match status" value="1"/>
</dbReference>
<dbReference type="Proteomes" id="UP001596356">
    <property type="component" value="Unassembled WGS sequence"/>
</dbReference>
<sequence length="122" mass="12789">MTAVALATPPPEPSPVRLDRCRAEPVVAPARPVDVAALRGAARRVVLDAAALAALLHELDETQWTAGGTHSPATGYADPVGEVATDGRRLALRARMVEADRVLGDAARALVVARRKIEAVLD</sequence>
<reference evidence="2" key="1">
    <citation type="journal article" date="2019" name="Int. J. Syst. Evol. Microbiol.">
        <title>The Global Catalogue of Microorganisms (GCM) 10K type strain sequencing project: providing services to taxonomists for standard genome sequencing and annotation.</title>
        <authorList>
            <consortium name="The Broad Institute Genomics Platform"/>
            <consortium name="The Broad Institute Genome Sequencing Center for Infectious Disease"/>
            <person name="Wu L."/>
            <person name="Ma J."/>
        </authorList>
    </citation>
    <scope>NUCLEOTIDE SEQUENCE [LARGE SCALE GENOMIC DNA]</scope>
    <source>
        <strain evidence="2">NBRC 106593</strain>
    </source>
</reference>
<dbReference type="RefSeq" id="WP_377819908.1">
    <property type="nucleotide sequence ID" value="NZ_JBHSWJ010000002.1"/>
</dbReference>
<protein>
    <recommendedName>
        <fullName evidence="3">DUF222 domain-containing protein</fullName>
    </recommendedName>
</protein>